<evidence type="ECO:0000313" key="2">
    <source>
        <dbReference type="EMBL" id="KAF3558734.1"/>
    </source>
</evidence>
<proteinExistence type="predicted"/>
<accession>A0A8S9R0M1</accession>
<feature type="region of interest" description="Disordered" evidence="1">
    <location>
        <begin position="71"/>
        <end position="98"/>
    </location>
</feature>
<feature type="compositionally biased region" description="Basic and acidic residues" evidence="1">
    <location>
        <begin position="82"/>
        <end position="95"/>
    </location>
</feature>
<evidence type="ECO:0000256" key="1">
    <source>
        <dbReference type="SAM" id="MobiDB-lite"/>
    </source>
</evidence>
<organism evidence="2 3">
    <name type="scientific">Brassica cretica</name>
    <name type="common">Mustard</name>
    <dbReference type="NCBI Taxonomy" id="69181"/>
    <lineage>
        <taxon>Eukaryota</taxon>
        <taxon>Viridiplantae</taxon>
        <taxon>Streptophyta</taxon>
        <taxon>Embryophyta</taxon>
        <taxon>Tracheophyta</taxon>
        <taxon>Spermatophyta</taxon>
        <taxon>Magnoliopsida</taxon>
        <taxon>eudicotyledons</taxon>
        <taxon>Gunneridae</taxon>
        <taxon>Pentapetalae</taxon>
        <taxon>rosids</taxon>
        <taxon>malvids</taxon>
        <taxon>Brassicales</taxon>
        <taxon>Brassicaceae</taxon>
        <taxon>Brassiceae</taxon>
        <taxon>Brassica</taxon>
    </lineage>
</organism>
<dbReference type="AlphaFoldDB" id="A0A8S9R0M1"/>
<sequence length="145" mass="16943">MPRSRPGLPNEERILSLANEALQKCSRGRTLSSNSSSYSTSRVFLFFIKKEMIERKKKKKEFFRKPLYENESNISHRKHTKPVTERSEYDDRNTDEPSSVITLLPHMHAVRSLRSDRVSVPLGRYVATELEPKLGRYVATERSFR</sequence>
<name>A0A8S9R0M1_BRACR</name>
<dbReference type="Proteomes" id="UP000712600">
    <property type="component" value="Unassembled WGS sequence"/>
</dbReference>
<reference evidence="2" key="1">
    <citation type="submission" date="2019-12" db="EMBL/GenBank/DDBJ databases">
        <title>Genome sequencing and annotation of Brassica cretica.</title>
        <authorList>
            <person name="Studholme D.J."/>
            <person name="Sarris P."/>
        </authorList>
    </citation>
    <scope>NUCLEOTIDE SEQUENCE</scope>
    <source>
        <strain evidence="2">PFS-109/04</strain>
        <tissue evidence="2">Leaf</tissue>
    </source>
</reference>
<evidence type="ECO:0000313" key="3">
    <source>
        <dbReference type="Proteomes" id="UP000712600"/>
    </source>
</evidence>
<protein>
    <submittedName>
        <fullName evidence="2">Uncharacterized protein</fullName>
    </submittedName>
</protein>
<gene>
    <name evidence="2" type="ORF">F2Q69_00013197</name>
</gene>
<comment type="caution">
    <text evidence="2">The sequence shown here is derived from an EMBL/GenBank/DDBJ whole genome shotgun (WGS) entry which is preliminary data.</text>
</comment>
<dbReference type="EMBL" id="QGKX02000996">
    <property type="protein sequence ID" value="KAF3558734.1"/>
    <property type="molecule type" value="Genomic_DNA"/>
</dbReference>